<comment type="caution">
    <text evidence="3">The sequence shown here is derived from an EMBL/GenBank/DDBJ whole genome shotgun (WGS) entry which is preliminary data.</text>
</comment>
<name>A0ABR1Z5L2_9ROSI</name>
<comment type="similarity">
    <text evidence="1">Belongs to the PPR family. P subfamily.</text>
</comment>
<dbReference type="PANTHER" id="PTHR47939">
    <property type="entry name" value="MEMBRANE-ASSOCIATED SALT-INDUCIBLE PROTEIN-LIKE"/>
    <property type="match status" value="1"/>
</dbReference>
<evidence type="ECO:0000313" key="3">
    <source>
        <dbReference type="EMBL" id="KAK8473959.1"/>
    </source>
</evidence>
<keyword evidence="4" id="KW-1185">Reference proteome</keyword>
<dbReference type="InterPro" id="IPR050667">
    <property type="entry name" value="PPR-containing_protein"/>
</dbReference>
<dbReference type="EMBL" id="JBBPBN010002749">
    <property type="protein sequence ID" value="KAK8473959.1"/>
    <property type="molecule type" value="Genomic_DNA"/>
</dbReference>
<dbReference type="InterPro" id="IPR011990">
    <property type="entry name" value="TPR-like_helical_dom_sf"/>
</dbReference>
<evidence type="ECO:0008006" key="5">
    <source>
        <dbReference type="Google" id="ProtNLM"/>
    </source>
</evidence>
<keyword evidence="2" id="KW-0677">Repeat</keyword>
<proteinExistence type="inferred from homology"/>
<dbReference type="Pfam" id="PF12854">
    <property type="entry name" value="PPR_1"/>
    <property type="match status" value="1"/>
</dbReference>
<protein>
    <recommendedName>
        <fullName evidence="5">Pentatricopeptide repeat-containing protein</fullName>
    </recommendedName>
</protein>
<dbReference type="InterPro" id="IPR002885">
    <property type="entry name" value="PPR_rpt"/>
</dbReference>
<dbReference type="Proteomes" id="UP001396334">
    <property type="component" value="Unassembled WGS sequence"/>
</dbReference>
<evidence type="ECO:0000313" key="4">
    <source>
        <dbReference type="Proteomes" id="UP001396334"/>
    </source>
</evidence>
<evidence type="ECO:0000256" key="1">
    <source>
        <dbReference type="ARBA" id="ARBA00007626"/>
    </source>
</evidence>
<organism evidence="3 4">
    <name type="scientific">Hibiscus sabdariffa</name>
    <name type="common">roselle</name>
    <dbReference type="NCBI Taxonomy" id="183260"/>
    <lineage>
        <taxon>Eukaryota</taxon>
        <taxon>Viridiplantae</taxon>
        <taxon>Streptophyta</taxon>
        <taxon>Embryophyta</taxon>
        <taxon>Tracheophyta</taxon>
        <taxon>Spermatophyta</taxon>
        <taxon>Magnoliopsida</taxon>
        <taxon>eudicotyledons</taxon>
        <taxon>Gunneridae</taxon>
        <taxon>Pentapetalae</taxon>
        <taxon>rosids</taxon>
        <taxon>malvids</taxon>
        <taxon>Malvales</taxon>
        <taxon>Malvaceae</taxon>
        <taxon>Malvoideae</taxon>
        <taxon>Hibiscus</taxon>
    </lineage>
</organism>
<dbReference type="PANTHER" id="PTHR47939:SF13">
    <property type="entry name" value="OS03G0201400 PROTEIN"/>
    <property type="match status" value="1"/>
</dbReference>
<reference evidence="3 4" key="1">
    <citation type="journal article" date="2024" name="G3 (Bethesda)">
        <title>Genome assembly of Hibiscus sabdariffa L. provides insights into metabolisms of medicinal natural products.</title>
        <authorList>
            <person name="Kim T."/>
        </authorList>
    </citation>
    <scope>NUCLEOTIDE SEQUENCE [LARGE SCALE GENOMIC DNA]</scope>
    <source>
        <strain evidence="3">TK-2024</strain>
        <tissue evidence="3">Old leaves</tissue>
    </source>
</reference>
<accession>A0ABR1Z5L2</accession>
<gene>
    <name evidence="3" type="ORF">V6N11_000305</name>
</gene>
<dbReference type="Gene3D" id="1.25.40.10">
    <property type="entry name" value="Tetratricopeptide repeat domain"/>
    <property type="match status" value="2"/>
</dbReference>
<evidence type="ECO:0000256" key="2">
    <source>
        <dbReference type="ARBA" id="ARBA00022737"/>
    </source>
</evidence>
<sequence>MSCMLELLRVMHAKGIRPIHVTYSVIMEGLCEEQKLQEAVRLLEGKLKDANKLLFPLHEQDIKLTRAGYTQIIKAHCVKGAVYSAFMFFRLMMENEFEISIKDYSAVINRLCNRCLITEPHHLLCIMLSHGIFPDQGICDVLLNAYQQCGDLTSVYEMLAWTIKSGLLLQK</sequence>
<dbReference type="Pfam" id="PF01535">
    <property type="entry name" value="PPR"/>
    <property type="match status" value="1"/>
</dbReference>